<reference evidence="1" key="1">
    <citation type="submission" date="2022-02" db="EMBL/GenBank/DDBJ databases">
        <title>Plant Genome Project.</title>
        <authorList>
            <person name="Zhang R.-G."/>
        </authorList>
    </citation>
    <scope>NUCLEOTIDE SEQUENCE</scope>
    <source>
        <strain evidence="1">AT1</strain>
    </source>
</reference>
<proteinExistence type="predicted"/>
<name>A0ACC0MZZ8_RHOML</name>
<evidence type="ECO:0000313" key="2">
    <source>
        <dbReference type="Proteomes" id="UP001062846"/>
    </source>
</evidence>
<accession>A0ACC0MZZ8</accession>
<dbReference type="Proteomes" id="UP001062846">
    <property type="component" value="Chromosome 7"/>
</dbReference>
<evidence type="ECO:0000313" key="1">
    <source>
        <dbReference type="EMBL" id="KAI8546199.1"/>
    </source>
</evidence>
<organism evidence="1 2">
    <name type="scientific">Rhododendron molle</name>
    <name type="common">Chinese azalea</name>
    <name type="synonym">Azalea mollis</name>
    <dbReference type="NCBI Taxonomy" id="49168"/>
    <lineage>
        <taxon>Eukaryota</taxon>
        <taxon>Viridiplantae</taxon>
        <taxon>Streptophyta</taxon>
        <taxon>Embryophyta</taxon>
        <taxon>Tracheophyta</taxon>
        <taxon>Spermatophyta</taxon>
        <taxon>Magnoliopsida</taxon>
        <taxon>eudicotyledons</taxon>
        <taxon>Gunneridae</taxon>
        <taxon>Pentapetalae</taxon>
        <taxon>asterids</taxon>
        <taxon>Ericales</taxon>
        <taxon>Ericaceae</taxon>
        <taxon>Ericoideae</taxon>
        <taxon>Rhodoreae</taxon>
        <taxon>Rhododendron</taxon>
    </lineage>
</organism>
<protein>
    <submittedName>
        <fullName evidence="1">Uncharacterized protein</fullName>
    </submittedName>
</protein>
<sequence length="366" mass="41474">MISNKERFDLSGPSHLTGRVDWNNANHQRSVAACLVQGVKILERDRQKNRRGPQALASPWWKFFGFRLHTRLIDDDSIFGAIYEFTSPSYHNHLTMNGTPHYIIAFRGTLNKGPECLLGTLTERRARKRDFQVNLHIIKSRLHQTSRFEIAMRYVWNTIDVSGSSDIWLTGHSQGAAIAMLAGKTMAEAGIFLEAFLFNPPVVSAPIGIIKNENVQQLVRILRSFLVTGLTVARKAHHQQADVSEDPFVALSGWVPRLYVHPGDLICSEYVGYFKHRKTMEERGVWCVERLATQHSLRGLVRSARGKESEEPLHLIPSADLIVNLTPAQAFKQAHGLGQWWRSDLQLQSTVYNLVRLRSPSLPIGR</sequence>
<comment type="caution">
    <text evidence="1">The sequence shown here is derived from an EMBL/GenBank/DDBJ whole genome shotgun (WGS) entry which is preliminary data.</text>
</comment>
<dbReference type="EMBL" id="CM046394">
    <property type="protein sequence ID" value="KAI8546199.1"/>
    <property type="molecule type" value="Genomic_DNA"/>
</dbReference>
<keyword evidence="2" id="KW-1185">Reference proteome</keyword>
<gene>
    <name evidence="1" type="ORF">RHMOL_Rhmol07G0098600</name>
</gene>